<evidence type="ECO:0000256" key="2">
    <source>
        <dbReference type="SAM" id="Phobius"/>
    </source>
</evidence>
<keyword evidence="1" id="KW-0378">Hydrolase</keyword>
<keyword evidence="2" id="KW-0472">Membrane</keyword>
<comment type="caution">
    <text evidence="4">The sequence shown here is derived from an EMBL/GenBank/DDBJ whole genome shotgun (WGS) entry which is preliminary data.</text>
</comment>
<keyword evidence="2" id="KW-1133">Transmembrane helix</keyword>
<dbReference type="CDD" id="cd02696">
    <property type="entry name" value="MurNAc-LAA"/>
    <property type="match status" value="1"/>
</dbReference>
<dbReference type="PANTHER" id="PTHR30404">
    <property type="entry name" value="N-ACETYLMURAMOYL-L-ALANINE AMIDASE"/>
    <property type="match status" value="1"/>
</dbReference>
<gene>
    <name evidence="4" type="ORF">I6U48_04285</name>
</gene>
<proteinExistence type="predicted"/>
<dbReference type="Proteomes" id="UP000694308">
    <property type="component" value="Unassembled WGS sequence"/>
</dbReference>
<evidence type="ECO:0000256" key="1">
    <source>
        <dbReference type="ARBA" id="ARBA00022801"/>
    </source>
</evidence>
<name>A0A949WQ14_9CLOT</name>
<dbReference type="InterPro" id="IPR050695">
    <property type="entry name" value="N-acetylmuramoyl_amidase_3"/>
</dbReference>
<dbReference type="Pfam" id="PF01520">
    <property type="entry name" value="Amidase_3"/>
    <property type="match status" value="1"/>
</dbReference>
<feature type="domain" description="MurNAc-LAA" evidence="3">
    <location>
        <begin position="122"/>
        <end position="236"/>
    </location>
</feature>
<dbReference type="EMBL" id="JAEEGC010000019">
    <property type="protein sequence ID" value="MBV7272136.1"/>
    <property type="molecule type" value="Genomic_DNA"/>
</dbReference>
<organism evidence="4 5">
    <name type="scientific">Clostridium thailandense</name>
    <dbReference type="NCBI Taxonomy" id="2794346"/>
    <lineage>
        <taxon>Bacteria</taxon>
        <taxon>Bacillati</taxon>
        <taxon>Bacillota</taxon>
        <taxon>Clostridia</taxon>
        <taxon>Eubacteriales</taxon>
        <taxon>Clostridiaceae</taxon>
        <taxon>Clostridium</taxon>
    </lineage>
</organism>
<sequence>MRIGNRKRFLFSCIFFTLVMLMFGKWMNIFYEKALGMPSPAVVKAEKGNIKVGSNKKNMKQYIIVLDAGHGGIDAGTSYKNMQEKDLTFKIAKYAEAYLKDKGYKVVLTRNEDKLIPLKEIGNIANASNADAFISIHINSINDVNFNGITTYYYDANGYQKEQRMSLAETVEKKAIKNDGWEDKGIRRQNLAVLRYSKMPSVLVECGFITNEEDRKRLLKDDVLKRLAENISDGTIEYLDKNNPKELNK</sequence>
<feature type="transmembrane region" description="Helical" evidence="2">
    <location>
        <begin position="9"/>
        <end position="31"/>
    </location>
</feature>
<dbReference type="SMART" id="SM00646">
    <property type="entry name" value="Ami_3"/>
    <property type="match status" value="1"/>
</dbReference>
<protein>
    <submittedName>
        <fullName evidence="4">N-acetylmuramoyl-L-alanine amidase</fullName>
    </submittedName>
</protein>
<evidence type="ECO:0000313" key="4">
    <source>
        <dbReference type="EMBL" id="MBV7272136.1"/>
    </source>
</evidence>
<dbReference type="AlphaFoldDB" id="A0A949WQ14"/>
<reference evidence="4" key="1">
    <citation type="submission" date="2020-12" db="EMBL/GenBank/DDBJ databases">
        <title>Clostridium thailandense sp. nov., a novel acetogenic bacterium isolated from peat land soil in Thailand.</title>
        <authorList>
            <person name="Chaikitkaew S."/>
            <person name="Birkeland N.K."/>
        </authorList>
    </citation>
    <scope>NUCLEOTIDE SEQUENCE</scope>
    <source>
        <strain evidence="4">PL3</strain>
    </source>
</reference>
<evidence type="ECO:0000313" key="5">
    <source>
        <dbReference type="Proteomes" id="UP000694308"/>
    </source>
</evidence>
<dbReference type="RefSeq" id="WP_218319171.1">
    <property type="nucleotide sequence ID" value="NZ_JAEEGC010000019.1"/>
</dbReference>
<accession>A0A949WQ14</accession>
<dbReference type="InterPro" id="IPR002508">
    <property type="entry name" value="MurNAc-LAA_cat"/>
</dbReference>
<evidence type="ECO:0000259" key="3">
    <source>
        <dbReference type="SMART" id="SM00646"/>
    </source>
</evidence>
<dbReference type="GO" id="GO:0008745">
    <property type="term" value="F:N-acetylmuramoyl-L-alanine amidase activity"/>
    <property type="evidence" value="ECO:0007669"/>
    <property type="project" value="InterPro"/>
</dbReference>
<dbReference type="GO" id="GO:0030288">
    <property type="term" value="C:outer membrane-bounded periplasmic space"/>
    <property type="evidence" value="ECO:0007669"/>
    <property type="project" value="TreeGrafter"/>
</dbReference>
<keyword evidence="2" id="KW-0812">Transmembrane</keyword>
<keyword evidence="5" id="KW-1185">Reference proteome</keyword>
<dbReference type="PANTHER" id="PTHR30404:SF0">
    <property type="entry name" value="N-ACETYLMURAMOYL-L-ALANINE AMIDASE AMIC"/>
    <property type="match status" value="1"/>
</dbReference>
<dbReference type="GO" id="GO:0009253">
    <property type="term" value="P:peptidoglycan catabolic process"/>
    <property type="evidence" value="ECO:0007669"/>
    <property type="project" value="InterPro"/>
</dbReference>